<name>A0A1Y6JLZ1_PSEVI</name>
<accession>A0A1Y6JLZ1</accession>
<dbReference type="EMBL" id="LT855380">
    <property type="protein sequence ID" value="SMS10987.1"/>
    <property type="molecule type" value="Genomic_DNA"/>
</dbReference>
<proteinExistence type="predicted"/>
<gene>
    <name evidence="1" type="ORF">CFBP1590__3401</name>
</gene>
<sequence>MFAFQSLQSTSPVGIDVSLVRVTIADEAARFLRPDSGIGSTWIVPGAHQYAIAEIHSETPYRLSNEIDINCQPFAAGESSLSMMCGDTGC</sequence>
<evidence type="ECO:0000313" key="1">
    <source>
        <dbReference type="EMBL" id="SMS10987.1"/>
    </source>
</evidence>
<protein>
    <submittedName>
        <fullName evidence="1">Uncharacterized protein</fullName>
    </submittedName>
</protein>
<dbReference type="Proteomes" id="UP000196842">
    <property type="component" value="Chromosome I"/>
</dbReference>
<dbReference type="KEGG" id="pvd:CFBP1590__3401"/>
<reference evidence="1 2" key="1">
    <citation type="submission" date="2017-05" db="EMBL/GenBank/DDBJ databases">
        <authorList>
            <person name="Song R."/>
            <person name="Chenine A.L."/>
            <person name="Ruprecht R.M."/>
        </authorList>
    </citation>
    <scope>NUCLEOTIDE SEQUENCE [LARGE SCALE GENOMIC DNA]</scope>
    <source>
        <strain evidence="1 2">CFBP 1590</strain>
    </source>
</reference>
<evidence type="ECO:0000313" key="2">
    <source>
        <dbReference type="Proteomes" id="UP000196842"/>
    </source>
</evidence>
<organism evidence="1 2">
    <name type="scientific">Pseudomonas viridiflava</name>
    <name type="common">Phytomonas viridiflava</name>
    <dbReference type="NCBI Taxonomy" id="33069"/>
    <lineage>
        <taxon>Bacteria</taxon>
        <taxon>Pseudomonadati</taxon>
        <taxon>Pseudomonadota</taxon>
        <taxon>Gammaproteobacteria</taxon>
        <taxon>Pseudomonadales</taxon>
        <taxon>Pseudomonadaceae</taxon>
        <taxon>Pseudomonas</taxon>
    </lineage>
</organism>
<dbReference type="AlphaFoldDB" id="A0A1Y6JLZ1"/>